<dbReference type="Pfam" id="PF00872">
    <property type="entry name" value="Transposase_mut"/>
    <property type="match status" value="1"/>
</dbReference>
<evidence type="ECO:0000256" key="3">
    <source>
        <dbReference type="ARBA" id="ARBA00022578"/>
    </source>
</evidence>
<keyword evidence="4 6" id="KW-0238">DNA-binding</keyword>
<proteinExistence type="inferred from homology"/>
<dbReference type="GO" id="GO:0006313">
    <property type="term" value="P:DNA transposition"/>
    <property type="evidence" value="ECO:0007669"/>
    <property type="project" value="UniProtKB-UniRule"/>
</dbReference>
<keyword evidence="3 6" id="KW-0815">Transposition</keyword>
<dbReference type="Proteomes" id="UP000748108">
    <property type="component" value="Unassembled WGS sequence"/>
</dbReference>
<evidence type="ECO:0000313" key="8">
    <source>
        <dbReference type="Proteomes" id="UP000748108"/>
    </source>
</evidence>
<dbReference type="PANTHER" id="PTHR33217:SF8">
    <property type="entry name" value="MUTATOR FAMILY TRANSPOSASE"/>
    <property type="match status" value="1"/>
</dbReference>
<evidence type="ECO:0000313" key="7">
    <source>
        <dbReference type="EMBL" id="MBT9281355.1"/>
    </source>
</evidence>
<name>A0A947CWZ0_HYDSH</name>
<organism evidence="7 8">
    <name type="scientific">Hydrogenibacillus schlegelii</name>
    <name type="common">Bacillus schlegelii</name>
    <dbReference type="NCBI Taxonomy" id="1484"/>
    <lineage>
        <taxon>Bacteria</taxon>
        <taxon>Bacillati</taxon>
        <taxon>Bacillota</taxon>
        <taxon>Bacilli</taxon>
        <taxon>Bacillales</taxon>
        <taxon>Bacillales Family X. Incertae Sedis</taxon>
        <taxon>Hydrogenibacillus</taxon>
    </lineage>
</organism>
<dbReference type="InterPro" id="IPR001207">
    <property type="entry name" value="Transposase_mutator"/>
</dbReference>
<reference evidence="7" key="1">
    <citation type="journal article" date="2021" name="Microbiology">
        <title>Metagenomic Analysis of the Microbial Community in the Underground Coal Fire Area (Kemerovo Region, Russia) Revealed Predominance of Thermophilic Members of the Phyla Deinococcus-thermus, Aquificae, and Firmicutes.</title>
        <authorList>
            <person name="Kadnikov V."/>
            <person name="Mardanov A.V."/>
            <person name="Beletsky A.V."/>
            <person name="Karnachuk O.V."/>
            <person name="Ravin N.V."/>
        </authorList>
    </citation>
    <scope>NUCLEOTIDE SEQUENCE</scope>
    <source>
        <strain evidence="7">RBS10-49</strain>
    </source>
</reference>
<keyword evidence="6" id="KW-0814">Transposable element</keyword>
<comment type="similarity">
    <text evidence="2 6">Belongs to the transposase mutator family.</text>
</comment>
<keyword evidence="5 6" id="KW-0233">DNA recombination</keyword>
<comment type="function">
    <text evidence="1 6">Required for the transposition of the insertion element.</text>
</comment>
<evidence type="ECO:0000256" key="1">
    <source>
        <dbReference type="ARBA" id="ARBA00002190"/>
    </source>
</evidence>
<dbReference type="PANTHER" id="PTHR33217">
    <property type="entry name" value="TRANSPOSASE FOR INSERTION SEQUENCE ELEMENT IS1081"/>
    <property type="match status" value="1"/>
</dbReference>
<accession>A0A947CWZ0</accession>
<gene>
    <name evidence="7" type="ORF">KM312_01640</name>
</gene>
<sequence length="93" mass="10379">MIKKHQTNTAGIEDQIIALYARGVNIRDSQSPCNDRFCLYGPAVSPALISNGTNKLLPAIRKRQNRPLQPVYVVMFLDAFHSQVKQDGHIECG</sequence>
<evidence type="ECO:0000256" key="2">
    <source>
        <dbReference type="ARBA" id="ARBA00010961"/>
    </source>
</evidence>
<dbReference type="GO" id="GO:0003677">
    <property type="term" value="F:DNA binding"/>
    <property type="evidence" value="ECO:0007669"/>
    <property type="project" value="UniProtKB-UniRule"/>
</dbReference>
<protein>
    <recommendedName>
        <fullName evidence="6">Mutator family transposase</fullName>
    </recommendedName>
</protein>
<evidence type="ECO:0000256" key="5">
    <source>
        <dbReference type="ARBA" id="ARBA00023172"/>
    </source>
</evidence>
<dbReference type="AlphaFoldDB" id="A0A947CWZ0"/>
<dbReference type="GO" id="GO:0004803">
    <property type="term" value="F:transposase activity"/>
    <property type="evidence" value="ECO:0007669"/>
    <property type="project" value="UniProtKB-UniRule"/>
</dbReference>
<evidence type="ECO:0000256" key="6">
    <source>
        <dbReference type="RuleBase" id="RU365089"/>
    </source>
</evidence>
<dbReference type="EMBL" id="JAHHQF010000038">
    <property type="protein sequence ID" value="MBT9281355.1"/>
    <property type="molecule type" value="Genomic_DNA"/>
</dbReference>
<comment type="caution">
    <text evidence="7">The sequence shown here is derived from an EMBL/GenBank/DDBJ whole genome shotgun (WGS) entry which is preliminary data.</text>
</comment>
<evidence type="ECO:0000256" key="4">
    <source>
        <dbReference type="ARBA" id="ARBA00023125"/>
    </source>
</evidence>